<dbReference type="Gene3D" id="3.30.465.10">
    <property type="match status" value="2"/>
</dbReference>
<dbReference type="OrthoDB" id="9775082at2"/>
<dbReference type="Pfam" id="PF08031">
    <property type="entry name" value="BBE"/>
    <property type="match status" value="1"/>
</dbReference>
<keyword evidence="4" id="KW-0274">FAD</keyword>
<protein>
    <submittedName>
        <fullName evidence="7">FAD/FMN-containing dehydrogenase</fullName>
    </submittedName>
</protein>
<dbReference type="GO" id="GO:0016491">
    <property type="term" value="F:oxidoreductase activity"/>
    <property type="evidence" value="ECO:0007669"/>
    <property type="project" value="UniProtKB-KW"/>
</dbReference>
<dbReference type="InterPro" id="IPR050416">
    <property type="entry name" value="FAD-linked_Oxidoreductase"/>
</dbReference>
<dbReference type="STRING" id="941907.SAMN06295910_1637"/>
<accession>A0A1X7GFL6</accession>
<keyword evidence="5" id="KW-0560">Oxidoreductase</keyword>
<dbReference type="GO" id="GO:0071949">
    <property type="term" value="F:FAD binding"/>
    <property type="evidence" value="ECO:0007669"/>
    <property type="project" value="InterPro"/>
</dbReference>
<comment type="cofactor">
    <cofactor evidence="1">
        <name>FAD</name>
        <dbReference type="ChEBI" id="CHEBI:57692"/>
    </cofactor>
</comment>
<dbReference type="Pfam" id="PF01565">
    <property type="entry name" value="FAD_binding_4"/>
    <property type="match status" value="1"/>
</dbReference>
<dbReference type="Gene3D" id="3.40.462.20">
    <property type="match status" value="1"/>
</dbReference>
<name>A0A1X7GFL6_9SPHN</name>
<dbReference type="InterPro" id="IPR016166">
    <property type="entry name" value="FAD-bd_PCMH"/>
</dbReference>
<dbReference type="EMBL" id="LT840185">
    <property type="protein sequence ID" value="SMF68569.1"/>
    <property type="molecule type" value="Genomic_DNA"/>
</dbReference>
<evidence type="ECO:0000256" key="5">
    <source>
        <dbReference type="ARBA" id="ARBA00023002"/>
    </source>
</evidence>
<evidence type="ECO:0000256" key="1">
    <source>
        <dbReference type="ARBA" id="ARBA00001974"/>
    </source>
</evidence>
<dbReference type="InterPro" id="IPR036318">
    <property type="entry name" value="FAD-bd_PCMH-like_sf"/>
</dbReference>
<dbReference type="InterPro" id="IPR012951">
    <property type="entry name" value="BBE"/>
</dbReference>
<proteinExistence type="inferred from homology"/>
<evidence type="ECO:0000256" key="3">
    <source>
        <dbReference type="ARBA" id="ARBA00022630"/>
    </source>
</evidence>
<evidence type="ECO:0000313" key="8">
    <source>
        <dbReference type="Proteomes" id="UP000192934"/>
    </source>
</evidence>
<dbReference type="PROSITE" id="PS51387">
    <property type="entry name" value="FAD_PCMH"/>
    <property type="match status" value="1"/>
</dbReference>
<dbReference type="PANTHER" id="PTHR42973:SF39">
    <property type="entry name" value="FAD-BINDING PCMH-TYPE DOMAIN-CONTAINING PROTEIN"/>
    <property type="match status" value="1"/>
</dbReference>
<evidence type="ECO:0000259" key="6">
    <source>
        <dbReference type="PROSITE" id="PS51387"/>
    </source>
</evidence>
<evidence type="ECO:0000256" key="4">
    <source>
        <dbReference type="ARBA" id="ARBA00022827"/>
    </source>
</evidence>
<evidence type="ECO:0000313" key="7">
    <source>
        <dbReference type="EMBL" id="SMF68569.1"/>
    </source>
</evidence>
<gene>
    <name evidence="7" type="ORF">SAMN06295910_1637</name>
</gene>
<reference evidence="8" key="1">
    <citation type="submission" date="2017-04" db="EMBL/GenBank/DDBJ databases">
        <authorList>
            <person name="Varghese N."/>
            <person name="Submissions S."/>
        </authorList>
    </citation>
    <scope>NUCLEOTIDE SEQUENCE [LARGE SCALE GENOMIC DNA]</scope>
    <source>
        <strain evidence="8">Dd16</strain>
    </source>
</reference>
<evidence type="ECO:0000256" key="2">
    <source>
        <dbReference type="ARBA" id="ARBA00005466"/>
    </source>
</evidence>
<keyword evidence="8" id="KW-1185">Reference proteome</keyword>
<dbReference type="InterPro" id="IPR006094">
    <property type="entry name" value="Oxid_FAD_bind_N"/>
</dbReference>
<keyword evidence="3" id="KW-0285">Flavoprotein</keyword>
<dbReference type="InterPro" id="IPR016169">
    <property type="entry name" value="FAD-bd_PCMH_sub2"/>
</dbReference>
<dbReference type="SUPFAM" id="SSF56176">
    <property type="entry name" value="FAD-binding/transporter-associated domain-like"/>
    <property type="match status" value="1"/>
</dbReference>
<sequence>MDRRTFIAGSLAAVAAGPARANQAGTPEAAGFWAPLQRQVGDRLLDVRSPLVAAARGDTDIGALMRQLKNPYYLGDEPGLTQTLGWTGAWTSQPSLKAVAARSVEDVSAAVRFARDSKVPLVVKGGGHSYFGNSNRAGSLLVWTRRLRDVQLHDAFKGAAWPADAPPVPAISVGAGCIWGEVYRAAARQGRYVQGGGCLTVGVTGFTLGGGFGSFSKQFGTGAANLIEAEIVTADGSPLVVNAHSHPDLFYALRGGGGGTFGIATRLTMKTHDLPERFGAAIFDVAAADDAAWRTLVGRVVDFYAEDLFNSHWGEQIRFNRGRRLSVSMVCHGLDEARIRQVWEPFLGFLRSRPADYALKAEPMIVEIPGRSFWDPEFLRSVPGIVLGDDRPGAPKENIFWAGNLGEAGQTLHAYQSAWLPADLLAPARRGALVDALIAGAGEWSVTLHMNKGLAGGTADALGATRETATNPAVLDAFALLICAADGPPVWPGIEGHAPDTALARKEAERVASAMAPFRTLVPNAGAYMSEADYFQPDWQQAYWGSNYPRLAAVKRRYDPGNLFRGHHCVAPA</sequence>
<feature type="domain" description="FAD-binding PCMH-type" evidence="6">
    <location>
        <begin position="91"/>
        <end position="274"/>
    </location>
</feature>
<comment type="similarity">
    <text evidence="2">Belongs to the oxygen-dependent FAD-linked oxidoreductase family.</text>
</comment>
<dbReference type="AlphaFoldDB" id="A0A1X7GFL6"/>
<dbReference type="Proteomes" id="UP000192934">
    <property type="component" value="Chromosome I"/>
</dbReference>
<dbReference type="PANTHER" id="PTHR42973">
    <property type="entry name" value="BINDING OXIDOREDUCTASE, PUTATIVE (AFU_ORTHOLOGUE AFUA_1G17690)-RELATED"/>
    <property type="match status" value="1"/>
</dbReference>
<organism evidence="7 8">
    <name type="scientific">Allosphingosinicella indica</name>
    <dbReference type="NCBI Taxonomy" id="941907"/>
    <lineage>
        <taxon>Bacteria</taxon>
        <taxon>Pseudomonadati</taxon>
        <taxon>Pseudomonadota</taxon>
        <taxon>Alphaproteobacteria</taxon>
        <taxon>Sphingomonadales</taxon>
        <taxon>Sphingomonadaceae</taxon>
        <taxon>Allosphingosinicella</taxon>
    </lineage>
</organism>